<feature type="domain" description="HTH lacI-type" evidence="4">
    <location>
        <begin position="9"/>
        <end position="63"/>
    </location>
</feature>
<accession>A0A1C3Z4X2</accession>
<dbReference type="PANTHER" id="PTHR30146:SF2">
    <property type="entry name" value="HTH-TYPE TRANSCRIPTIONAL REGULATOR GNTR"/>
    <property type="match status" value="1"/>
</dbReference>
<keyword evidence="7" id="KW-1185">Reference proteome</keyword>
<dbReference type="InterPro" id="IPR046335">
    <property type="entry name" value="LacI/GalR-like_sensor"/>
</dbReference>
<dbReference type="InterPro" id="IPR010982">
    <property type="entry name" value="Lambda_DNA-bd_dom_sf"/>
</dbReference>
<evidence type="ECO:0000256" key="1">
    <source>
        <dbReference type="ARBA" id="ARBA00023015"/>
    </source>
</evidence>
<dbReference type="Proteomes" id="UP000199698">
    <property type="component" value="Unassembled WGS sequence"/>
</dbReference>
<dbReference type="GO" id="GO:0003700">
    <property type="term" value="F:DNA-binding transcription factor activity"/>
    <property type="evidence" value="ECO:0007669"/>
    <property type="project" value="TreeGrafter"/>
</dbReference>
<dbReference type="GO" id="GO:0000976">
    <property type="term" value="F:transcription cis-regulatory region binding"/>
    <property type="evidence" value="ECO:0007669"/>
    <property type="project" value="TreeGrafter"/>
</dbReference>
<dbReference type="PROSITE" id="PS50943">
    <property type="entry name" value="HTH_CROC1"/>
    <property type="match status" value="1"/>
</dbReference>
<gene>
    <name evidence="6" type="ORF">GA0061080_100313</name>
</gene>
<dbReference type="Gene3D" id="1.10.260.40">
    <property type="entry name" value="lambda repressor-like DNA-binding domains"/>
    <property type="match status" value="1"/>
</dbReference>
<organism evidence="6 7">
    <name type="scientific">Gilliamella intestini</name>
    <dbReference type="NCBI Taxonomy" id="1798183"/>
    <lineage>
        <taxon>Bacteria</taxon>
        <taxon>Pseudomonadati</taxon>
        <taxon>Pseudomonadota</taxon>
        <taxon>Gammaproteobacteria</taxon>
        <taxon>Orbales</taxon>
        <taxon>Orbaceae</taxon>
        <taxon>Gilliamella</taxon>
    </lineage>
</organism>
<protein>
    <submittedName>
        <fullName evidence="6">Transcriptional regulator, LacI family</fullName>
    </submittedName>
</protein>
<evidence type="ECO:0000256" key="3">
    <source>
        <dbReference type="ARBA" id="ARBA00023163"/>
    </source>
</evidence>
<dbReference type="InterPro" id="IPR001387">
    <property type="entry name" value="Cro/C1-type_HTH"/>
</dbReference>
<dbReference type="Gene3D" id="3.40.50.2300">
    <property type="match status" value="2"/>
</dbReference>
<dbReference type="NCBIfam" id="NF011563">
    <property type="entry name" value="PRK14987.1"/>
    <property type="match status" value="1"/>
</dbReference>
<dbReference type="Pfam" id="PF13377">
    <property type="entry name" value="Peripla_BP_3"/>
    <property type="match status" value="1"/>
</dbReference>
<sequence length="334" mass="37238">MSNNKRRRTSLQEIANLIGISKMTVSRFLRDPNLVSKPLQLQISAAIDKLGYIPNKAPDMLSNAKSNAIGIVFPSLTNQVFADILKGIEMVTDASGYQTMITHTGYSAEKEESRLRSLLSYNIDGLILTERTHTPATLKMIEMAGVPVVEIMDSVSPCLDMAVGFDNFTATRNMIDKMIDKGRRNIVYFSARQDQRSIIRQQGYEKAMEEAGLTPRTLATKEASSYELGARFLHQILKEFPCVDGIFSTNDDLALGVLLECQRLHIDVPKKIAIVGFHGHKIGQYMNPKLASIHTPRIEMGKIAAELLLKRINGEKVEQKVIDLPVEYLDGESI</sequence>
<keyword evidence="1" id="KW-0805">Transcription regulation</keyword>
<evidence type="ECO:0000313" key="7">
    <source>
        <dbReference type="Proteomes" id="UP000199698"/>
    </source>
</evidence>
<proteinExistence type="predicted"/>
<dbReference type="SUPFAM" id="SSF47413">
    <property type="entry name" value="lambda repressor-like DNA-binding domains"/>
    <property type="match status" value="1"/>
</dbReference>
<dbReference type="CDD" id="cd01575">
    <property type="entry name" value="PBP1_GntR"/>
    <property type="match status" value="1"/>
</dbReference>
<dbReference type="InterPro" id="IPR028082">
    <property type="entry name" value="Peripla_BP_I"/>
</dbReference>
<dbReference type="PANTHER" id="PTHR30146">
    <property type="entry name" value="LACI-RELATED TRANSCRIPTIONAL REPRESSOR"/>
    <property type="match status" value="1"/>
</dbReference>
<evidence type="ECO:0000256" key="2">
    <source>
        <dbReference type="ARBA" id="ARBA00023125"/>
    </source>
</evidence>
<reference evidence="7" key="1">
    <citation type="submission" date="2016-08" db="EMBL/GenBank/DDBJ databases">
        <authorList>
            <person name="Varghese N."/>
            <person name="Submissions Spin"/>
        </authorList>
    </citation>
    <scope>NUCLEOTIDE SEQUENCE [LARGE SCALE GENOMIC DNA]</scope>
    <source>
        <strain evidence="7">R-53144</strain>
    </source>
</reference>
<name>A0A1C3Z4X2_9GAMM</name>
<dbReference type="AlphaFoldDB" id="A0A1C3Z4X2"/>
<dbReference type="InterPro" id="IPR000843">
    <property type="entry name" value="HTH_LacI"/>
</dbReference>
<dbReference type="RefSeq" id="WP_091119626.1">
    <property type="nucleotide sequence ID" value="NZ_FMBA01000003.1"/>
</dbReference>
<keyword evidence="2" id="KW-0238">DNA-binding</keyword>
<dbReference type="PROSITE" id="PS50932">
    <property type="entry name" value="HTH_LACI_2"/>
    <property type="match status" value="1"/>
</dbReference>
<dbReference type="SUPFAM" id="SSF53822">
    <property type="entry name" value="Periplasmic binding protein-like I"/>
    <property type="match status" value="1"/>
</dbReference>
<evidence type="ECO:0000313" key="6">
    <source>
        <dbReference type="EMBL" id="SCB77322.1"/>
    </source>
</evidence>
<evidence type="ECO:0000259" key="4">
    <source>
        <dbReference type="PROSITE" id="PS50932"/>
    </source>
</evidence>
<feature type="domain" description="HTH cro/C1-type" evidence="5">
    <location>
        <begin position="10"/>
        <end position="53"/>
    </location>
</feature>
<evidence type="ECO:0000259" key="5">
    <source>
        <dbReference type="PROSITE" id="PS50943"/>
    </source>
</evidence>
<dbReference type="SMART" id="SM00354">
    <property type="entry name" value="HTH_LACI"/>
    <property type="match status" value="1"/>
</dbReference>
<dbReference type="Pfam" id="PF00356">
    <property type="entry name" value="LacI"/>
    <property type="match status" value="1"/>
</dbReference>
<dbReference type="STRING" id="1798183.GA0061080_100313"/>
<dbReference type="OrthoDB" id="9798934at2"/>
<dbReference type="EMBL" id="FMBA01000003">
    <property type="protein sequence ID" value="SCB77322.1"/>
    <property type="molecule type" value="Genomic_DNA"/>
</dbReference>
<dbReference type="CDD" id="cd01392">
    <property type="entry name" value="HTH_LacI"/>
    <property type="match status" value="1"/>
</dbReference>
<keyword evidence="3" id="KW-0804">Transcription</keyword>